<evidence type="ECO:0000256" key="2">
    <source>
        <dbReference type="ARBA" id="ARBA00023043"/>
    </source>
</evidence>
<dbReference type="SUPFAM" id="SSF48403">
    <property type="entry name" value="Ankyrin repeat"/>
    <property type="match status" value="1"/>
</dbReference>
<feature type="repeat" description="ANK" evidence="3">
    <location>
        <begin position="55"/>
        <end position="88"/>
    </location>
</feature>
<dbReference type="Pfam" id="PF12796">
    <property type="entry name" value="Ank_2"/>
    <property type="match status" value="1"/>
</dbReference>
<keyword evidence="2 3" id="KW-0040">ANK repeat</keyword>
<dbReference type="PANTHER" id="PTHR24198">
    <property type="entry name" value="ANKYRIN REPEAT AND PROTEIN KINASE DOMAIN-CONTAINING PROTEIN"/>
    <property type="match status" value="1"/>
</dbReference>
<dbReference type="PANTHER" id="PTHR24198:SF165">
    <property type="entry name" value="ANKYRIN REPEAT-CONTAINING PROTEIN-RELATED"/>
    <property type="match status" value="1"/>
</dbReference>
<gene>
    <name evidence="4" type="ORF">DMENIID0002_01940</name>
</gene>
<dbReference type="InterPro" id="IPR002110">
    <property type="entry name" value="Ankyrin_rpt"/>
</dbReference>
<dbReference type="EMBL" id="AP029170">
    <property type="protein sequence ID" value="BFD45548.1"/>
    <property type="molecule type" value="Genomic_DNA"/>
</dbReference>
<dbReference type="PROSITE" id="PS50088">
    <property type="entry name" value="ANK_REPEAT"/>
    <property type="match status" value="2"/>
</dbReference>
<dbReference type="Gene3D" id="1.25.40.20">
    <property type="entry name" value="Ankyrin repeat-containing domain"/>
    <property type="match status" value="1"/>
</dbReference>
<dbReference type="AlphaFoldDB" id="A0AAT9G6Z3"/>
<feature type="repeat" description="ANK" evidence="3">
    <location>
        <begin position="89"/>
        <end position="121"/>
    </location>
</feature>
<evidence type="ECO:0000256" key="1">
    <source>
        <dbReference type="ARBA" id="ARBA00022737"/>
    </source>
</evidence>
<sequence>MTFGTVCKQFVAKVRYGGLTTLFDKNPLFTAVKTGNVELVNHLVTKSNVNKQDNYGNTVLHYAAEHNDTTEIIKMLLGMNANPNIANNDTNTPLDIASINGNYPNVRLLKANGAEIKKPDLFKAQLDKNIQKDINDFRELLNKSMGLSFDAHLKKISDIVESLYKETSHDTTDYSFNNKCTTIYQNVLERGIGAASIPLLGVDDGLSLDC</sequence>
<dbReference type="InterPro" id="IPR036770">
    <property type="entry name" value="Ankyrin_rpt-contain_sf"/>
</dbReference>
<accession>A0AAT9G6Z3</accession>
<evidence type="ECO:0000256" key="3">
    <source>
        <dbReference type="PROSITE-ProRule" id="PRU00023"/>
    </source>
</evidence>
<keyword evidence="1" id="KW-0677">Repeat</keyword>
<protein>
    <recommendedName>
        <fullName evidence="5">Ankyrin repeat protein</fullName>
    </recommendedName>
</protein>
<evidence type="ECO:0008006" key="5">
    <source>
        <dbReference type="Google" id="ProtNLM"/>
    </source>
</evidence>
<reference evidence="4" key="1">
    <citation type="submission" date="2024-01" db="EMBL/GenBank/DDBJ databases">
        <title>Sequencing the genomes of a sandfly, Sergentomyia squamirostris, and its two endosymbionts.</title>
        <authorList>
            <person name="Itokawa K."/>
            <person name="Sanjoba C."/>
        </authorList>
    </citation>
    <scope>NUCLEOTIDE SEQUENCE</scope>
    <source>
        <strain evidence="4">RiSSQ</strain>
    </source>
</reference>
<name>A0AAT9G6Z3_9RICK</name>
<organism evidence="4">
    <name type="scientific">Candidatus Tisiphia endosymbiont of Sergentomyia squamirostris</name>
    <dbReference type="NCBI Taxonomy" id="3113639"/>
    <lineage>
        <taxon>Bacteria</taxon>
        <taxon>Pseudomonadati</taxon>
        <taxon>Pseudomonadota</taxon>
        <taxon>Alphaproteobacteria</taxon>
        <taxon>Rickettsiales</taxon>
        <taxon>Rickettsiaceae</taxon>
        <taxon>Rickettsieae</taxon>
        <taxon>Candidatus Tisiphia</taxon>
    </lineage>
</organism>
<proteinExistence type="predicted"/>
<dbReference type="SMART" id="SM00248">
    <property type="entry name" value="ANK"/>
    <property type="match status" value="3"/>
</dbReference>
<evidence type="ECO:0000313" key="4">
    <source>
        <dbReference type="EMBL" id="BFD45548.1"/>
    </source>
</evidence>
<dbReference type="PROSITE" id="PS50297">
    <property type="entry name" value="ANK_REP_REGION"/>
    <property type="match status" value="1"/>
</dbReference>